<feature type="domain" description="Tyrosine-protein phosphatase" evidence="5">
    <location>
        <begin position="23"/>
        <end position="92"/>
    </location>
</feature>
<evidence type="ECO:0000256" key="4">
    <source>
        <dbReference type="ARBA" id="ARBA00022912"/>
    </source>
</evidence>
<proteinExistence type="inferred from homology"/>
<dbReference type="PROSITE" id="PS50055">
    <property type="entry name" value="TYR_PHOSPHATASE_PTP"/>
    <property type="match status" value="1"/>
</dbReference>
<dbReference type="InterPro" id="IPR050348">
    <property type="entry name" value="Protein-Tyr_Phosphatase"/>
</dbReference>
<gene>
    <name evidence="6" type="ORF">CAPTEDRAFT_98792</name>
</gene>
<dbReference type="STRING" id="283909.R7THQ6"/>
<evidence type="ECO:0000256" key="1">
    <source>
        <dbReference type="ARBA" id="ARBA00009580"/>
    </source>
</evidence>
<dbReference type="PANTHER" id="PTHR19134">
    <property type="entry name" value="RECEPTOR-TYPE TYROSINE-PROTEIN PHOSPHATASE"/>
    <property type="match status" value="1"/>
</dbReference>
<evidence type="ECO:0000256" key="2">
    <source>
        <dbReference type="ARBA" id="ARBA00013064"/>
    </source>
</evidence>
<dbReference type="InterPro" id="IPR029021">
    <property type="entry name" value="Prot-tyrosine_phosphatase-like"/>
</dbReference>
<keyword evidence="3" id="KW-0378">Hydrolase</keyword>
<dbReference type="AlphaFoldDB" id="R7THQ6"/>
<dbReference type="Pfam" id="PF00102">
    <property type="entry name" value="Y_phosphatase"/>
    <property type="match status" value="1"/>
</dbReference>
<dbReference type="SUPFAM" id="SSF52799">
    <property type="entry name" value="(Phosphotyrosine protein) phosphatases II"/>
    <property type="match status" value="1"/>
</dbReference>
<reference evidence="6 8" key="2">
    <citation type="journal article" date="2013" name="Nature">
        <title>Insights into bilaterian evolution from three spiralian genomes.</title>
        <authorList>
            <person name="Simakov O."/>
            <person name="Marletaz F."/>
            <person name="Cho S.J."/>
            <person name="Edsinger-Gonzales E."/>
            <person name="Havlak P."/>
            <person name="Hellsten U."/>
            <person name="Kuo D.H."/>
            <person name="Larsson T."/>
            <person name="Lv J."/>
            <person name="Arendt D."/>
            <person name="Savage R."/>
            <person name="Osoegawa K."/>
            <person name="de Jong P."/>
            <person name="Grimwood J."/>
            <person name="Chapman J.A."/>
            <person name="Shapiro H."/>
            <person name="Aerts A."/>
            <person name="Otillar R.P."/>
            <person name="Terry A.Y."/>
            <person name="Boore J.L."/>
            <person name="Grigoriev I.V."/>
            <person name="Lindberg D.R."/>
            <person name="Seaver E.C."/>
            <person name="Weisblat D.A."/>
            <person name="Putnam N.H."/>
            <person name="Rokhsar D.S."/>
        </authorList>
    </citation>
    <scope>NUCLEOTIDE SEQUENCE</scope>
    <source>
        <strain evidence="6 8">I ESC-2004</strain>
    </source>
</reference>
<name>R7THQ6_CAPTE</name>
<dbReference type="Proteomes" id="UP000014760">
    <property type="component" value="Unassembled WGS sequence"/>
</dbReference>
<keyword evidence="4" id="KW-0904">Protein phosphatase</keyword>
<comment type="similarity">
    <text evidence="1">Belongs to the protein-tyrosine phosphatase family.</text>
</comment>
<evidence type="ECO:0000313" key="6">
    <source>
        <dbReference type="EMBL" id="ELT93007.1"/>
    </source>
</evidence>
<feature type="non-terminal residue" evidence="6">
    <location>
        <position position="92"/>
    </location>
</feature>
<evidence type="ECO:0000313" key="8">
    <source>
        <dbReference type="Proteomes" id="UP000014760"/>
    </source>
</evidence>
<dbReference type="EMBL" id="KB309928">
    <property type="protein sequence ID" value="ELT93007.1"/>
    <property type="molecule type" value="Genomic_DNA"/>
</dbReference>
<protein>
    <recommendedName>
        <fullName evidence="2">protein-tyrosine-phosphatase</fullName>
        <ecNumber evidence="2">3.1.3.48</ecNumber>
    </recommendedName>
</protein>
<dbReference type="EMBL" id="AMQN01002739">
    <property type="status" value="NOT_ANNOTATED_CDS"/>
    <property type="molecule type" value="Genomic_DNA"/>
</dbReference>
<evidence type="ECO:0000256" key="3">
    <source>
        <dbReference type="ARBA" id="ARBA00022801"/>
    </source>
</evidence>
<accession>R7THQ6</accession>
<evidence type="ECO:0000259" key="5">
    <source>
        <dbReference type="PROSITE" id="PS50055"/>
    </source>
</evidence>
<dbReference type="PANTHER" id="PTHR19134:SF562">
    <property type="entry name" value="PROTEIN-TYROSINE-PHOSPHATASE"/>
    <property type="match status" value="1"/>
</dbReference>
<organism evidence="6">
    <name type="scientific">Capitella teleta</name>
    <name type="common">Polychaete worm</name>
    <dbReference type="NCBI Taxonomy" id="283909"/>
    <lineage>
        <taxon>Eukaryota</taxon>
        <taxon>Metazoa</taxon>
        <taxon>Spiralia</taxon>
        <taxon>Lophotrochozoa</taxon>
        <taxon>Annelida</taxon>
        <taxon>Polychaeta</taxon>
        <taxon>Sedentaria</taxon>
        <taxon>Scolecida</taxon>
        <taxon>Capitellidae</taxon>
        <taxon>Capitella</taxon>
    </lineage>
</organism>
<reference evidence="7" key="3">
    <citation type="submission" date="2015-06" db="UniProtKB">
        <authorList>
            <consortium name="EnsemblMetazoa"/>
        </authorList>
    </citation>
    <scope>IDENTIFICATION</scope>
</reference>
<dbReference type="OrthoDB" id="6274266at2759"/>
<dbReference type="EC" id="3.1.3.48" evidence="2"/>
<sequence length="92" mass="10477">MDPLNCSSISVSEMHHRKPKVNCESEYQKLPQGSLFPCKAAKMSANKEKNRFEHILPYDHSRVVLKNRANDYINASYIDGYDAPKAYISAQS</sequence>
<dbReference type="HOGENOM" id="CLU_2419291_0_0_1"/>
<dbReference type="Gene3D" id="3.90.190.10">
    <property type="entry name" value="Protein tyrosine phosphatase superfamily"/>
    <property type="match status" value="1"/>
</dbReference>
<dbReference type="EnsemblMetazoa" id="CapteT98792">
    <property type="protein sequence ID" value="CapteP98792"/>
    <property type="gene ID" value="CapteG98792"/>
</dbReference>
<dbReference type="OMA" id="CNTAKMS"/>
<keyword evidence="8" id="KW-1185">Reference proteome</keyword>
<dbReference type="InterPro" id="IPR000242">
    <property type="entry name" value="PTP_cat"/>
</dbReference>
<reference evidence="8" key="1">
    <citation type="submission" date="2012-12" db="EMBL/GenBank/DDBJ databases">
        <authorList>
            <person name="Hellsten U."/>
            <person name="Grimwood J."/>
            <person name="Chapman J.A."/>
            <person name="Shapiro H."/>
            <person name="Aerts A."/>
            <person name="Otillar R.P."/>
            <person name="Terry A.Y."/>
            <person name="Boore J.L."/>
            <person name="Simakov O."/>
            <person name="Marletaz F."/>
            <person name="Cho S.-J."/>
            <person name="Edsinger-Gonzales E."/>
            <person name="Havlak P."/>
            <person name="Kuo D.-H."/>
            <person name="Larsson T."/>
            <person name="Lv J."/>
            <person name="Arendt D."/>
            <person name="Savage R."/>
            <person name="Osoegawa K."/>
            <person name="de Jong P."/>
            <person name="Lindberg D.R."/>
            <person name="Seaver E.C."/>
            <person name="Weisblat D.A."/>
            <person name="Putnam N.H."/>
            <person name="Grigoriev I.V."/>
            <person name="Rokhsar D.S."/>
        </authorList>
    </citation>
    <scope>NUCLEOTIDE SEQUENCE</scope>
    <source>
        <strain evidence="8">I ESC-2004</strain>
    </source>
</reference>
<dbReference type="GO" id="GO:0004725">
    <property type="term" value="F:protein tyrosine phosphatase activity"/>
    <property type="evidence" value="ECO:0007669"/>
    <property type="project" value="UniProtKB-EC"/>
</dbReference>
<evidence type="ECO:0000313" key="7">
    <source>
        <dbReference type="EnsemblMetazoa" id="CapteP98792"/>
    </source>
</evidence>